<keyword evidence="3" id="KW-1185">Reference proteome</keyword>
<keyword evidence="1" id="KW-0472">Membrane</keyword>
<keyword evidence="1" id="KW-1003">Cell membrane</keyword>
<dbReference type="STRING" id="35608.A0A2U1PC97"/>
<comment type="caution">
    <text evidence="2">The sequence shown here is derived from an EMBL/GenBank/DDBJ whole genome shotgun (WGS) entry which is preliminary data.</text>
</comment>
<dbReference type="AlphaFoldDB" id="A0A2U1PC97"/>
<comment type="function">
    <text evidence="1">Involved in nitrate transport.</text>
</comment>
<dbReference type="InterPro" id="IPR016605">
    <property type="entry name" value="Transptr_NO3_Nar2"/>
</dbReference>
<dbReference type="EMBL" id="PKPP01001357">
    <property type="protein sequence ID" value="PWA83381.1"/>
    <property type="molecule type" value="Genomic_DNA"/>
</dbReference>
<dbReference type="GO" id="GO:0042128">
    <property type="term" value="P:nitrate assimilation"/>
    <property type="evidence" value="ECO:0007669"/>
    <property type="project" value="UniProtKB-UniRule"/>
</dbReference>
<feature type="transmembrane region" description="Helical" evidence="1">
    <location>
        <begin position="173"/>
        <end position="192"/>
    </location>
</feature>
<dbReference type="PIRSF" id="PIRSF012939">
    <property type="entry name" value="Transpt_NO3_Nar2"/>
    <property type="match status" value="1"/>
</dbReference>
<proteinExistence type="inferred from homology"/>
<reference evidence="2 3" key="1">
    <citation type="journal article" date="2018" name="Mol. Plant">
        <title>The genome of Artemisia annua provides insight into the evolution of Asteraceae family and artemisinin biosynthesis.</title>
        <authorList>
            <person name="Shen Q."/>
            <person name="Zhang L."/>
            <person name="Liao Z."/>
            <person name="Wang S."/>
            <person name="Yan T."/>
            <person name="Shi P."/>
            <person name="Liu M."/>
            <person name="Fu X."/>
            <person name="Pan Q."/>
            <person name="Wang Y."/>
            <person name="Lv Z."/>
            <person name="Lu X."/>
            <person name="Zhang F."/>
            <person name="Jiang W."/>
            <person name="Ma Y."/>
            <person name="Chen M."/>
            <person name="Hao X."/>
            <person name="Li L."/>
            <person name="Tang Y."/>
            <person name="Lv G."/>
            <person name="Zhou Y."/>
            <person name="Sun X."/>
            <person name="Brodelius P.E."/>
            <person name="Rose J.K.C."/>
            <person name="Tang K."/>
        </authorList>
    </citation>
    <scope>NUCLEOTIDE SEQUENCE [LARGE SCALE GENOMIC DNA]</scope>
    <source>
        <strain evidence="3">cv. Huhao1</strain>
        <tissue evidence="2">Leaf</tissue>
    </source>
</reference>
<dbReference type="Proteomes" id="UP000245207">
    <property type="component" value="Unassembled WGS sequence"/>
</dbReference>
<dbReference type="GO" id="GO:0015112">
    <property type="term" value="F:nitrate transmembrane transporter activity"/>
    <property type="evidence" value="ECO:0007669"/>
    <property type="project" value="TreeGrafter"/>
</dbReference>
<evidence type="ECO:0000313" key="3">
    <source>
        <dbReference type="Proteomes" id="UP000245207"/>
    </source>
</evidence>
<dbReference type="GO" id="GO:0005886">
    <property type="term" value="C:plasma membrane"/>
    <property type="evidence" value="ECO:0007669"/>
    <property type="project" value="UniProtKB-UniRule"/>
</dbReference>
<protein>
    <recommendedName>
        <fullName evidence="1">High-affinity nitrate transporter</fullName>
    </recommendedName>
</protein>
<dbReference type="PROSITE" id="PS51257">
    <property type="entry name" value="PROKAR_LIPOPROTEIN"/>
    <property type="match status" value="1"/>
</dbReference>
<keyword evidence="1" id="KW-0534">Nitrate assimilation</keyword>
<sequence length="203" mass="23004">MDFRGFVISFLVFSYFAAGCYGVTLSSLQMTLKVTAFSPLGHDLKAGEDDLTLKWELDSKFPSGIDSSYKTVKLKLCYGRESQEGRPWRKTVDDLKKDKTCQHTIVQRPYSPTNNSFVWTVERDIALGKYFVRAYVYNDQQIVVAYGQNTGDAALLDLYHIIPITGRHASIDVASICFSVFSVVSLVGFFYMESRKTRTVLQK</sequence>
<name>A0A2U1PC97_ARTAN</name>
<keyword evidence="1" id="KW-0812">Transmembrane</keyword>
<dbReference type="Pfam" id="PF16974">
    <property type="entry name" value="NAR2"/>
    <property type="match status" value="1"/>
</dbReference>
<dbReference type="GO" id="GO:0010167">
    <property type="term" value="P:response to nitrate"/>
    <property type="evidence" value="ECO:0007669"/>
    <property type="project" value="UniProtKB-UniRule"/>
</dbReference>
<comment type="similarity">
    <text evidence="1">Belongs to the NAR2 family.</text>
</comment>
<organism evidence="2 3">
    <name type="scientific">Artemisia annua</name>
    <name type="common">Sweet wormwood</name>
    <dbReference type="NCBI Taxonomy" id="35608"/>
    <lineage>
        <taxon>Eukaryota</taxon>
        <taxon>Viridiplantae</taxon>
        <taxon>Streptophyta</taxon>
        <taxon>Embryophyta</taxon>
        <taxon>Tracheophyta</taxon>
        <taxon>Spermatophyta</taxon>
        <taxon>Magnoliopsida</taxon>
        <taxon>eudicotyledons</taxon>
        <taxon>Gunneridae</taxon>
        <taxon>Pentapetalae</taxon>
        <taxon>asterids</taxon>
        <taxon>campanulids</taxon>
        <taxon>Asterales</taxon>
        <taxon>Asteraceae</taxon>
        <taxon>Asteroideae</taxon>
        <taxon>Anthemideae</taxon>
        <taxon>Artemisiinae</taxon>
        <taxon>Artemisia</taxon>
    </lineage>
</organism>
<accession>A0A2U1PC97</accession>
<evidence type="ECO:0000313" key="2">
    <source>
        <dbReference type="EMBL" id="PWA83381.1"/>
    </source>
</evidence>
<dbReference type="OrthoDB" id="2015470at2759"/>
<gene>
    <name evidence="2" type="ORF">CTI12_AA168040</name>
</gene>
<evidence type="ECO:0000256" key="1">
    <source>
        <dbReference type="PIRNR" id="PIRNR012939"/>
    </source>
</evidence>
<dbReference type="PANTHER" id="PTHR34806">
    <property type="entry name" value="HIGH-AFFINITY NITRATE TRANSPORTER 3.2"/>
    <property type="match status" value="1"/>
</dbReference>
<dbReference type="PANTHER" id="PTHR34806:SF8">
    <property type="entry name" value="HIGH-AFFINITY NITRATE TRANSPORTER"/>
    <property type="match status" value="1"/>
</dbReference>
<keyword evidence="1" id="KW-1133">Transmembrane helix</keyword>